<dbReference type="RefSeq" id="WP_172174807.1">
    <property type="nucleotide sequence ID" value="NZ_CASGIA010000020.1"/>
</dbReference>
<dbReference type="EMBL" id="JABKKE010000023">
    <property type="protein sequence ID" value="NPE15021.1"/>
    <property type="molecule type" value="Genomic_DNA"/>
</dbReference>
<dbReference type="Proteomes" id="UP001193734">
    <property type="component" value="Unassembled WGS sequence"/>
</dbReference>
<feature type="chain" id="PRO_5047111733" evidence="1">
    <location>
        <begin position="24"/>
        <end position="164"/>
    </location>
</feature>
<protein>
    <submittedName>
        <fullName evidence="2">T9SS type A sorting domain-containing protein</fullName>
    </submittedName>
</protein>
<gene>
    <name evidence="2" type="ORF">HPS55_11955</name>
</gene>
<sequence length="164" mass="17358">MNRINKTTLLLFIAMALGRGVTAAQTMLVVNASTGDGPQEISLDDIRKITFAGDDMTVGLASVTQSGVFRIPDVKSIKFKDDMLASIDAAKSDDDATLRLMYGSGVLTVAGFVPGSTVSATVFDVSGRSMISASRWDGTPISVADLPAGVYIFKVNNKTIKFTK</sequence>
<dbReference type="NCBIfam" id="TIGR04183">
    <property type="entry name" value="Por_Secre_tail"/>
    <property type="match status" value="1"/>
</dbReference>
<organism evidence="2 3">
    <name type="scientific">Xylanibacter rodentium</name>
    <dbReference type="NCBI Taxonomy" id="2736289"/>
    <lineage>
        <taxon>Bacteria</taxon>
        <taxon>Pseudomonadati</taxon>
        <taxon>Bacteroidota</taxon>
        <taxon>Bacteroidia</taxon>
        <taxon>Bacteroidales</taxon>
        <taxon>Prevotellaceae</taxon>
        <taxon>Xylanibacter</taxon>
    </lineage>
</organism>
<name>A0ABX2AY22_9BACT</name>
<dbReference type="GeneID" id="82158480"/>
<proteinExistence type="predicted"/>
<reference evidence="2 3" key="1">
    <citation type="submission" date="2020-05" db="EMBL/GenBank/DDBJ databases">
        <title>Distinct polysaccharide utilization as determinants for interspecies competition between intestinal Prevotella spp.</title>
        <authorList>
            <person name="Galvez E.J.C."/>
            <person name="Iljazovic A."/>
            <person name="Strowig T."/>
        </authorList>
    </citation>
    <scope>NUCLEOTIDE SEQUENCE [LARGE SCALE GENOMIC DNA]</scope>
    <source>
        <strain evidence="2 3">PROD</strain>
    </source>
</reference>
<comment type="caution">
    <text evidence="2">The sequence shown here is derived from an EMBL/GenBank/DDBJ whole genome shotgun (WGS) entry which is preliminary data.</text>
</comment>
<keyword evidence="1" id="KW-0732">Signal</keyword>
<evidence type="ECO:0000313" key="3">
    <source>
        <dbReference type="Proteomes" id="UP001193734"/>
    </source>
</evidence>
<dbReference type="InterPro" id="IPR026444">
    <property type="entry name" value="Secre_tail"/>
</dbReference>
<keyword evidence="3" id="KW-1185">Reference proteome</keyword>
<accession>A0ABX2AY22</accession>
<feature type="signal peptide" evidence="1">
    <location>
        <begin position="1"/>
        <end position="23"/>
    </location>
</feature>
<evidence type="ECO:0000256" key="1">
    <source>
        <dbReference type="SAM" id="SignalP"/>
    </source>
</evidence>
<evidence type="ECO:0000313" key="2">
    <source>
        <dbReference type="EMBL" id="NPE15021.1"/>
    </source>
</evidence>